<dbReference type="Gene3D" id="3.90.1690.10">
    <property type="entry name" value="phage-related protein like domain"/>
    <property type="match status" value="1"/>
</dbReference>
<name>A0A0P9EHC5_9BACL</name>
<dbReference type="Proteomes" id="UP000050482">
    <property type="component" value="Unassembled WGS sequence"/>
</dbReference>
<dbReference type="PATRIC" id="fig|471514.4.peg.1064"/>
<comment type="caution">
    <text evidence="1">The sequence shown here is derived from an EMBL/GenBank/DDBJ whole genome shotgun (WGS) entry which is preliminary data.</text>
</comment>
<protein>
    <recommendedName>
        <fullName evidence="3">Capsid protein</fullName>
    </recommendedName>
</protein>
<dbReference type="STRING" id="471514.AN477_19805"/>
<dbReference type="InterPro" id="IPR053738">
    <property type="entry name" value="Lambda_capsid_assembly"/>
</dbReference>
<evidence type="ECO:0008006" key="3">
    <source>
        <dbReference type="Google" id="ProtNLM"/>
    </source>
</evidence>
<accession>A0A0P9EHC5</accession>
<dbReference type="EMBL" id="LJCO01000085">
    <property type="protein sequence ID" value="KPV42016.1"/>
    <property type="molecule type" value="Genomic_DNA"/>
</dbReference>
<reference evidence="1 2" key="1">
    <citation type="submission" date="2015-09" db="EMBL/GenBank/DDBJ databases">
        <title>Draft genome sequence of Alicyclobacillus ferrooxydans DSM 22381.</title>
        <authorList>
            <person name="Hemp J."/>
        </authorList>
    </citation>
    <scope>NUCLEOTIDE SEQUENCE [LARGE SCALE GENOMIC DNA]</scope>
    <source>
        <strain evidence="1 2">TC-34</strain>
    </source>
</reference>
<dbReference type="OrthoDB" id="2680146at2"/>
<dbReference type="AlphaFoldDB" id="A0A0P9EHC5"/>
<proteinExistence type="predicted"/>
<organism evidence="1 2">
    <name type="scientific">Alicyclobacillus ferrooxydans</name>
    <dbReference type="NCBI Taxonomy" id="471514"/>
    <lineage>
        <taxon>Bacteria</taxon>
        <taxon>Bacillati</taxon>
        <taxon>Bacillota</taxon>
        <taxon>Bacilli</taxon>
        <taxon>Bacillales</taxon>
        <taxon>Alicyclobacillaceae</taxon>
        <taxon>Alicyclobacillus</taxon>
    </lineage>
</organism>
<keyword evidence="2" id="KW-1185">Reference proteome</keyword>
<dbReference type="RefSeq" id="WP_054970923.1">
    <property type="nucleotide sequence ID" value="NZ_LJCO01000085.1"/>
</dbReference>
<evidence type="ECO:0000313" key="1">
    <source>
        <dbReference type="EMBL" id="KPV42016.1"/>
    </source>
</evidence>
<evidence type="ECO:0000313" key="2">
    <source>
        <dbReference type="Proteomes" id="UP000050482"/>
    </source>
</evidence>
<sequence>MPRFGTLHIERNLTNYSQRYNNPNFVNERLFPSTMVKFEADKYIVYGMEHFNLYETLRANGAESTQVDWTFSEASYFAEEHSLRDIVTDRDRANADKPLTLDVDTLELVTDGVMLRKEYAAAEIARNTANYANGNTSALSGTSQWSDYANSTPLDDFKTMQQAVFNASRVYPNTIVLPYSVAITLAYHPTILELVKYNFGPNGQAMLQQLNGGLGEGLLPNKLFGMDVVVAGAAYNTANPGQQDSLSDVWGTDVVIAYVEKAPKLKSLSYGKTFRTEKYVRKWREESRHGDWVEYNDIYDLALTASATGYLLQTVIA</sequence>
<gene>
    <name evidence="1" type="ORF">AN477_19805</name>
</gene>